<evidence type="ECO:0000313" key="12">
    <source>
        <dbReference type="EMBL" id="CDO54278.1"/>
    </source>
</evidence>
<feature type="region of interest" description="Disordered" evidence="10">
    <location>
        <begin position="1046"/>
        <end position="1073"/>
    </location>
</feature>
<organism evidence="12 13">
    <name type="scientific">Geotrichum candidum</name>
    <name type="common">Oospora lactis</name>
    <name type="synonym">Dipodascus geotrichum</name>
    <dbReference type="NCBI Taxonomy" id="1173061"/>
    <lineage>
        <taxon>Eukaryota</taxon>
        <taxon>Fungi</taxon>
        <taxon>Dikarya</taxon>
        <taxon>Ascomycota</taxon>
        <taxon>Saccharomycotina</taxon>
        <taxon>Dipodascomycetes</taxon>
        <taxon>Dipodascales</taxon>
        <taxon>Dipodascaceae</taxon>
        <taxon>Geotrichum</taxon>
    </lineage>
</organism>
<evidence type="ECO:0000256" key="2">
    <source>
        <dbReference type="ARBA" id="ARBA00005917"/>
    </source>
</evidence>
<dbReference type="InterPro" id="IPR041741">
    <property type="entry name" value="SMC3_ABC_euk"/>
</dbReference>
<gene>
    <name evidence="12" type="ORF">BN980_GECA07s02122g</name>
</gene>
<reference evidence="12" key="1">
    <citation type="submission" date="2014-03" db="EMBL/GenBank/DDBJ databases">
        <authorList>
            <person name="Casaregola S."/>
        </authorList>
    </citation>
    <scope>NUCLEOTIDE SEQUENCE [LARGE SCALE GENOMIC DNA]</scope>
    <source>
        <strain evidence="12">CLIB 918</strain>
    </source>
</reference>
<comment type="caution">
    <text evidence="12">The sequence shown here is derived from an EMBL/GenBank/DDBJ whole genome shotgun (WGS) entry which is preliminary data.</text>
</comment>
<dbReference type="STRING" id="1173061.A0A0J9XBR7"/>
<comment type="subcellular location">
    <subcellularLocation>
        <location evidence="1 8">Nucleus</location>
    </subcellularLocation>
</comment>
<keyword evidence="4" id="KW-0498">Mitosis</keyword>
<keyword evidence="6 8" id="KW-0539">Nucleus</keyword>
<proteinExistence type="inferred from homology"/>
<dbReference type="InterPro" id="IPR024704">
    <property type="entry name" value="SMC"/>
</dbReference>
<keyword evidence="7" id="KW-0131">Cell cycle</keyword>
<dbReference type="GO" id="GO:0051301">
    <property type="term" value="P:cell division"/>
    <property type="evidence" value="ECO:0007669"/>
    <property type="project" value="UniProtKB-KW"/>
</dbReference>
<keyword evidence="3" id="KW-0132">Cell division</keyword>
<evidence type="ECO:0000256" key="1">
    <source>
        <dbReference type="ARBA" id="ARBA00004123"/>
    </source>
</evidence>
<dbReference type="GO" id="GO:0007059">
    <property type="term" value="P:chromosome segregation"/>
    <property type="evidence" value="ECO:0007669"/>
    <property type="project" value="UniProtKB-ARBA"/>
</dbReference>
<feature type="coiled-coil region" evidence="9">
    <location>
        <begin position="673"/>
        <end position="721"/>
    </location>
</feature>
<dbReference type="InterPro" id="IPR003395">
    <property type="entry name" value="RecF/RecN/SMC_N"/>
</dbReference>
<feature type="coiled-coil region" evidence="9">
    <location>
        <begin position="787"/>
        <end position="821"/>
    </location>
</feature>
<feature type="coiled-coil region" evidence="9">
    <location>
        <begin position="186"/>
        <end position="343"/>
    </location>
</feature>
<dbReference type="GO" id="GO:0051276">
    <property type="term" value="P:chromosome organization"/>
    <property type="evidence" value="ECO:0007669"/>
    <property type="project" value="InterPro"/>
</dbReference>
<dbReference type="FunFam" id="3.40.50.300:FF:000370">
    <property type="entry name" value="Structural maintenance of chromosomes 3"/>
    <property type="match status" value="1"/>
</dbReference>
<dbReference type="GO" id="GO:0016887">
    <property type="term" value="F:ATP hydrolysis activity"/>
    <property type="evidence" value="ECO:0007669"/>
    <property type="project" value="InterPro"/>
</dbReference>
<feature type="compositionally biased region" description="Basic and acidic residues" evidence="10">
    <location>
        <begin position="1047"/>
        <end position="1058"/>
    </location>
</feature>
<evidence type="ECO:0000256" key="9">
    <source>
        <dbReference type="SAM" id="Coils"/>
    </source>
</evidence>
<dbReference type="EMBL" id="CCBN010000007">
    <property type="protein sequence ID" value="CDO54278.1"/>
    <property type="molecule type" value="Genomic_DNA"/>
</dbReference>
<dbReference type="Proteomes" id="UP000242525">
    <property type="component" value="Unassembled WGS sequence"/>
</dbReference>
<evidence type="ECO:0000256" key="5">
    <source>
        <dbReference type="ARBA" id="ARBA00023054"/>
    </source>
</evidence>
<evidence type="ECO:0000256" key="8">
    <source>
        <dbReference type="PIRNR" id="PIRNR005719"/>
    </source>
</evidence>
<dbReference type="InterPro" id="IPR036277">
    <property type="entry name" value="SMC_hinge_sf"/>
</dbReference>
<keyword evidence="5 9" id="KW-0175">Coiled coil</keyword>
<dbReference type="SUPFAM" id="SSF75553">
    <property type="entry name" value="Smc hinge domain"/>
    <property type="match status" value="1"/>
</dbReference>
<feature type="coiled-coil region" evidence="9">
    <location>
        <begin position="847"/>
        <end position="909"/>
    </location>
</feature>
<evidence type="ECO:0000259" key="11">
    <source>
        <dbReference type="SMART" id="SM00968"/>
    </source>
</evidence>
<dbReference type="AlphaFoldDB" id="A0A0J9XBR7"/>
<evidence type="ECO:0000256" key="3">
    <source>
        <dbReference type="ARBA" id="ARBA00022618"/>
    </source>
</evidence>
<evidence type="ECO:0000256" key="6">
    <source>
        <dbReference type="ARBA" id="ARBA00023242"/>
    </source>
</evidence>
<evidence type="ECO:0000256" key="7">
    <source>
        <dbReference type="ARBA" id="ARBA00023306"/>
    </source>
</evidence>
<dbReference type="GO" id="GO:0005634">
    <property type="term" value="C:nucleus"/>
    <property type="evidence" value="ECO:0007669"/>
    <property type="project" value="UniProtKB-SubCell"/>
</dbReference>
<dbReference type="InterPro" id="IPR027417">
    <property type="entry name" value="P-loop_NTPase"/>
</dbReference>
<comment type="similarity">
    <text evidence="2">Belongs to the SMC family. SMC3 subfamily.</text>
</comment>
<evidence type="ECO:0000256" key="4">
    <source>
        <dbReference type="ARBA" id="ARBA00022776"/>
    </source>
</evidence>
<feature type="coiled-coil region" evidence="9">
    <location>
        <begin position="971"/>
        <end position="1005"/>
    </location>
</feature>
<dbReference type="FunFam" id="3.40.50.300:FF:000424">
    <property type="entry name" value="Structural maintenance of chromosomes 3"/>
    <property type="match status" value="1"/>
</dbReference>
<dbReference type="Pfam" id="PF02463">
    <property type="entry name" value="SMC_N"/>
    <property type="match status" value="1"/>
</dbReference>
<dbReference type="Gene3D" id="3.30.70.1620">
    <property type="match status" value="1"/>
</dbReference>
<sequence length="1202" mass="137658">MYIKQITIQGFKSYKNITVTEPFSPHHNVVVGRNGSGKSNFFAAIRFVLSDAYTHLSREERQGLLHEGSGSAVMSAYVEICFNNDDFRFPTSKTEVVIRRTIGLKKDEYSIDHKSASKSDVMNLLESGGFSRSNPYYIVPQGRITALTNAKDSERLTLLKEVAGTQVYDQRRAESVKVMNETRVKREKIDEYLDFINERLDELETEKEELKEYHEKDREKRSLDYTLLDRELNEISTTLDELEENRAQGIDNNSERLNVYNELEENISQVEESIATCKNRVQLLNTELAQANQDHRELLKTKAQKDLALIDLRSDDQRSTRRAENRAREISSLKKNIAAKKRELADILPRFTQLVQNENSLREQVSNDEARQSFLYSKQGRNAQFDTKESRDNWLYEEINGLDTEIANKQQTLNNTQSDIDDLVRQEAEVSKKITEMRSELELSSDSLKEARLAQSKAEEVRDRLMDERKVLWRSESKADYEFVELGEALSKAERGLFETMSRAQSSGLMAVKRIAQRLNLQGVYGTLAELITVDEKFKLAAEVTAGNSLFHYVVDNDDTATTLIDELYRENSGRVTFMPLNRINPKNQAYPDSDDAIPLISRLSFIPEVEKAIKQVFGKTIVCLNLETGAQYSHNYGLNAITLSGDKVDTKGVLTGGFHDTRKSRLTAMAQLQKVRDAHETQRKAFDQLKNEIARKDQEITAALNEVQKATLKCQQLTNSFQPLRDGLRNSAQEEGQIRELLTEKQHVLQSIKSVLRTLTDQREAHVAELNKPFTQTLTTNEVTELRQLNANLPRLKKNLNELLLERSQLEQTKNLLEVEINQNLQVRLDQLNSSNDMSLVNDNAVPELERQLSQLEQAIYETSDKISTLEQELEESRIELAQKETDLTKAKEDLVQAARMIDRYHKQMEKSVAKRAFLVERREEVQRKIRELGVLPVDAFTKYQRLSSESILRKLHSVSEVLKKYSHVNKQAVEQYNNFTKQREKLIERREDLENSSESIQKLITTLDQRKDEAIARTFKQVSMGFSKIFEKLVPAGRGSLIMHRKADGSRRRNNESDDEEEEDETANGTTSVENYVGIGISVSFNSKEDDQQRIEQLSGGQKSLCALTLIFAIQQCDPAPFYLFDEIDANLDTQYRTAVAAMISELAQDGGQFICTTFRTEMIHVAEKFYGVMFNNKMSSIASITRDEALSFVEGQQPR</sequence>
<accession>A0A0J9XBR7</accession>
<feature type="domain" description="SMC hinge" evidence="11">
    <location>
        <begin position="522"/>
        <end position="634"/>
    </location>
</feature>
<dbReference type="PANTHER" id="PTHR43977">
    <property type="entry name" value="STRUCTURAL MAINTENANCE OF CHROMOSOMES PROTEIN 3"/>
    <property type="match status" value="1"/>
</dbReference>
<feature type="coiled-coil region" evidence="9">
    <location>
        <begin position="399"/>
        <end position="468"/>
    </location>
</feature>
<dbReference type="PIRSF" id="PIRSF005719">
    <property type="entry name" value="SMC"/>
    <property type="match status" value="1"/>
</dbReference>
<dbReference type="SUPFAM" id="SSF52540">
    <property type="entry name" value="P-loop containing nucleoside triphosphate hydrolases"/>
    <property type="match status" value="2"/>
</dbReference>
<feature type="compositionally biased region" description="Acidic residues" evidence="10">
    <location>
        <begin position="1059"/>
        <end position="1068"/>
    </location>
</feature>
<name>A0A0J9XBR7_GEOCN</name>
<protein>
    <recommendedName>
        <fullName evidence="8">Structural maintenance of chromosomes protein</fullName>
    </recommendedName>
</protein>
<evidence type="ECO:0000256" key="10">
    <source>
        <dbReference type="SAM" id="MobiDB-lite"/>
    </source>
</evidence>
<dbReference type="Gene3D" id="3.40.50.300">
    <property type="entry name" value="P-loop containing nucleotide triphosphate hydrolases"/>
    <property type="match status" value="2"/>
</dbReference>
<dbReference type="SMART" id="SM00968">
    <property type="entry name" value="SMC_hinge"/>
    <property type="match status" value="1"/>
</dbReference>
<dbReference type="CDD" id="cd03272">
    <property type="entry name" value="ABC_SMC3_euk"/>
    <property type="match status" value="1"/>
</dbReference>
<dbReference type="Pfam" id="PF06470">
    <property type="entry name" value="SMC_hinge"/>
    <property type="match status" value="1"/>
</dbReference>
<dbReference type="Gene3D" id="1.20.1060.20">
    <property type="match status" value="1"/>
</dbReference>
<evidence type="ECO:0000313" key="13">
    <source>
        <dbReference type="Proteomes" id="UP000242525"/>
    </source>
</evidence>
<dbReference type="GO" id="GO:0005524">
    <property type="term" value="F:ATP binding"/>
    <property type="evidence" value="ECO:0007669"/>
    <property type="project" value="InterPro"/>
</dbReference>
<dbReference type="GO" id="GO:0005694">
    <property type="term" value="C:chromosome"/>
    <property type="evidence" value="ECO:0007669"/>
    <property type="project" value="InterPro"/>
</dbReference>
<dbReference type="OrthoDB" id="431497at2759"/>
<dbReference type="InterPro" id="IPR010935">
    <property type="entry name" value="SMC_hinge"/>
</dbReference>
<keyword evidence="13" id="KW-1185">Reference proteome</keyword>